<reference evidence="3" key="1">
    <citation type="submission" date="2021-01" db="EMBL/GenBank/DDBJ databases">
        <title>Adiantum capillus-veneris genome.</title>
        <authorList>
            <person name="Fang Y."/>
            <person name="Liao Q."/>
        </authorList>
    </citation>
    <scope>NUCLEOTIDE SEQUENCE</scope>
    <source>
        <strain evidence="3">H3</strain>
        <tissue evidence="3">Leaf</tissue>
    </source>
</reference>
<feature type="compositionally biased region" description="Basic residues" evidence="2">
    <location>
        <begin position="221"/>
        <end position="230"/>
    </location>
</feature>
<accession>A0A9D4ZCT0</accession>
<evidence type="ECO:0000256" key="1">
    <source>
        <dbReference type="ARBA" id="ARBA00007160"/>
    </source>
</evidence>
<dbReference type="Pfam" id="PF02496">
    <property type="entry name" value="ABA_WDS"/>
    <property type="match status" value="1"/>
</dbReference>
<protein>
    <submittedName>
        <fullName evidence="3">Uncharacterized protein</fullName>
    </submittedName>
</protein>
<comment type="caution">
    <text evidence="3">The sequence shown here is derived from an EMBL/GenBank/DDBJ whole genome shotgun (WGS) entry which is preliminary data.</text>
</comment>
<dbReference type="OrthoDB" id="1932908at2759"/>
<gene>
    <name evidence="3" type="ORF">GOP47_0016261</name>
</gene>
<feature type="region of interest" description="Disordered" evidence="2">
    <location>
        <begin position="1"/>
        <end position="33"/>
    </location>
</feature>
<feature type="compositionally biased region" description="Basic residues" evidence="2">
    <location>
        <begin position="1"/>
        <end position="21"/>
    </location>
</feature>
<evidence type="ECO:0000256" key="2">
    <source>
        <dbReference type="SAM" id="MobiDB-lite"/>
    </source>
</evidence>
<organism evidence="3 4">
    <name type="scientific">Adiantum capillus-veneris</name>
    <name type="common">Maidenhair fern</name>
    <dbReference type="NCBI Taxonomy" id="13818"/>
    <lineage>
        <taxon>Eukaryota</taxon>
        <taxon>Viridiplantae</taxon>
        <taxon>Streptophyta</taxon>
        <taxon>Embryophyta</taxon>
        <taxon>Tracheophyta</taxon>
        <taxon>Polypodiopsida</taxon>
        <taxon>Polypodiidae</taxon>
        <taxon>Polypodiales</taxon>
        <taxon>Pteridineae</taxon>
        <taxon>Pteridaceae</taxon>
        <taxon>Vittarioideae</taxon>
        <taxon>Adiantum</taxon>
    </lineage>
</organism>
<feature type="region of interest" description="Disordered" evidence="2">
    <location>
        <begin position="150"/>
        <end position="230"/>
    </location>
</feature>
<keyword evidence="4" id="KW-1185">Reference proteome</keyword>
<dbReference type="AlphaFoldDB" id="A0A9D4ZCT0"/>
<evidence type="ECO:0000313" key="4">
    <source>
        <dbReference type="Proteomes" id="UP000886520"/>
    </source>
</evidence>
<feature type="compositionally biased region" description="Polar residues" evidence="2">
    <location>
        <begin position="156"/>
        <end position="165"/>
    </location>
</feature>
<dbReference type="EMBL" id="JABFUD020000016">
    <property type="protein sequence ID" value="KAI5067916.1"/>
    <property type="molecule type" value="Genomic_DNA"/>
</dbReference>
<dbReference type="InterPro" id="IPR003496">
    <property type="entry name" value="ABA_WDS"/>
</dbReference>
<proteinExistence type="inferred from homology"/>
<sequence length="230" mass="25701">MGHEVRHHKLKPLHHKQRRLGSRSDEIGPPPLGYPPTQAAIPYYNTMTMTPSTYVAGPPALVSPQQEQQFQQALADVKRHSRNERIGEVGAAAAGAFALYELHEAKVDPEHARRHKLEAKLAGAVAVGSANYAYHEHKEKKKSEHLVEVLSGGGRNSTSNTNQKKNPLLTIASGHKHDSNKKKDLISNGDKHDGKKEKQNLLQILNGDSRHDPSKHQQTQKQKHHHLHLW</sequence>
<comment type="similarity">
    <text evidence="1">Belongs to the abscisic acid and water stress-induced protein family.</text>
</comment>
<dbReference type="PANTHER" id="PTHR33801">
    <property type="entry name" value="ABSCISIC STRESS-RIPENING PROTEIN 5"/>
    <property type="match status" value="1"/>
</dbReference>
<dbReference type="Proteomes" id="UP000886520">
    <property type="component" value="Chromosome 16"/>
</dbReference>
<feature type="compositionally biased region" description="Basic and acidic residues" evidence="2">
    <location>
        <begin position="175"/>
        <end position="199"/>
    </location>
</feature>
<evidence type="ECO:0000313" key="3">
    <source>
        <dbReference type="EMBL" id="KAI5067916.1"/>
    </source>
</evidence>
<name>A0A9D4ZCT0_ADICA</name>